<organism evidence="2 3">
    <name type="scientific">Mycena metata</name>
    <dbReference type="NCBI Taxonomy" id="1033252"/>
    <lineage>
        <taxon>Eukaryota</taxon>
        <taxon>Fungi</taxon>
        <taxon>Dikarya</taxon>
        <taxon>Basidiomycota</taxon>
        <taxon>Agaricomycotina</taxon>
        <taxon>Agaricomycetes</taxon>
        <taxon>Agaricomycetidae</taxon>
        <taxon>Agaricales</taxon>
        <taxon>Marasmiineae</taxon>
        <taxon>Mycenaceae</taxon>
        <taxon>Mycena</taxon>
    </lineage>
</organism>
<comment type="caution">
    <text evidence="2">The sequence shown here is derived from an EMBL/GenBank/DDBJ whole genome shotgun (WGS) entry which is preliminary data.</text>
</comment>
<sequence length="153" mass="17257">MLFLRHANGQRHCEFTLAPSTVLNSPYTFFFGIWIPVDHRFQSRNGTHPISRIMLQVIQARYPLRADYMFRYRGISCGSKSGTGPKTPRRKPPSPAKIFCFLFYATTAPPGGPCRSRIPIPVGMGCHLRASNLHSPSDSQLQPRVQQRVCPSN</sequence>
<dbReference type="Proteomes" id="UP001215598">
    <property type="component" value="Unassembled WGS sequence"/>
</dbReference>
<name>A0AAD7HXC4_9AGAR</name>
<evidence type="ECO:0000256" key="1">
    <source>
        <dbReference type="SAM" id="MobiDB-lite"/>
    </source>
</evidence>
<gene>
    <name evidence="2" type="ORF">B0H16DRAFT_220970</name>
</gene>
<reference evidence="2" key="1">
    <citation type="submission" date="2023-03" db="EMBL/GenBank/DDBJ databases">
        <title>Massive genome expansion in bonnet fungi (Mycena s.s.) driven by repeated elements and novel gene families across ecological guilds.</title>
        <authorList>
            <consortium name="Lawrence Berkeley National Laboratory"/>
            <person name="Harder C.B."/>
            <person name="Miyauchi S."/>
            <person name="Viragh M."/>
            <person name="Kuo A."/>
            <person name="Thoen E."/>
            <person name="Andreopoulos B."/>
            <person name="Lu D."/>
            <person name="Skrede I."/>
            <person name="Drula E."/>
            <person name="Henrissat B."/>
            <person name="Morin E."/>
            <person name="Kohler A."/>
            <person name="Barry K."/>
            <person name="LaButti K."/>
            <person name="Morin E."/>
            <person name="Salamov A."/>
            <person name="Lipzen A."/>
            <person name="Mereny Z."/>
            <person name="Hegedus B."/>
            <person name="Baldrian P."/>
            <person name="Stursova M."/>
            <person name="Weitz H."/>
            <person name="Taylor A."/>
            <person name="Grigoriev I.V."/>
            <person name="Nagy L.G."/>
            <person name="Martin F."/>
            <person name="Kauserud H."/>
        </authorList>
    </citation>
    <scope>NUCLEOTIDE SEQUENCE</scope>
    <source>
        <strain evidence="2">CBHHK182m</strain>
    </source>
</reference>
<evidence type="ECO:0000313" key="3">
    <source>
        <dbReference type="Proteomes" id="UP001215598"/>
    </source>
</evidence>
<evidence type="ECO:0000313" key="2">
    <source>
        <dbReference type="EMBL" id="KAJ7730336.1"/>
    </source>
</evidence>
<accession>A0AAD7HXC4</accession>
<feature type="region of interest" description="Disordered" evidence="1">
    <location>
        <begin position="133"/>
        <end position="153"/>
    </location>
</feature>
<proteinExistence type="predicted"/>
<protein>
    <submittedName>
        <fullName evidence="2">Uncharacterized protein</fullName>
    </submittedName>
</protein>
<dbReference type="AlphaFoldDB" id="A0AAD7HXC4"/>
<keyword evidence="3" id="KW-1185">Reference proteome</keyword>
<dbReference type="EMBL" id="JARKIB010000160">
    <property type="protein sequence ID" value="KAJ7730336.1"/>
    <property type="molecule type" value="Genomic_DNA"/>
</dbReference>